<keyword evidence="3" id="KW-0963">Cytoplasm</keyword>
<dbReference type="AlphaFoldDB" id="A0A543AQ99"/>
<evidence type="ECO:0000256" key="6">
    <source>
        <dbReference type="ARBA" id="ARBA00022705"/>
    </source>
</evidence>
<dbReference type="InterPro" id="IPR022635">
    <property type="entry name" value="DNA_polIII_beta_C"/>
</dbReference>
<feature type="domain" description="DNA polymerase III beta sliding clamp central" evidence="10">
    <location>
        <begin position="130"/>
        <end position="242"/>
    </location>
</feature>
<comment type="subcellular location">
    <subcellularLocation>
        <location evidence="1">Cytoplasm</location>
    </subcellularLocation>
</comment>
<dbReference type="CDD" id="cd00140">
    <property type="entry name" value="beta_clamp"/>
    <property type="match status" value="1"/>
</dbReference>
<dbReference type="PANTHER" id="PTHR30478">
    <property type="entry name" value="DNA POLYMERASE III SUBUNIT BETA"/>
    <property type="match status" value="1"/>
</dbReference>
<dbReference type="Pfam" id="PF02767">
    <property type="entry name" value="DNA_pol3_beta_2"/>
    <property type="match status" value="1"/>
</dbReference>
<comment type="similarity">
    <text evidence="2">Belongs to the beta sliding clamp family.</text>
</comment>
<proteinExistence type="inferred from homology"/>
<feature type="domain" description="DNA polymerase III beta sliding clamp C-terminal" evidence="11">
    <location>
        <begin position="252"/>
        <end position="359"/>
    </location>
</feature>
<evidence type="ECO:0000256" key="4">
    <source>
        <dbReference type="ARBA" id="ARBA00022679"/>
    </source>
</evidence>
<dbReference type="Gene3D" id="3.10.150.10">
    <property type="entry name" value="DNA Polymerase III, subunit A, domain 2"/>
    <property type="match status" value="3"/>
</dbReference>
<evidence type="ECO:0000259" key="9">
    <source>
        <dbReference type="Pfam" id="PF00712"/>
    </source>
</evidence>
<dbReference type="GO" id="GO:0003677">
    <property type="term" value="F:DNA binding"/>
    <property type="evidence" value="ECO:0007669"/>
    <property type="project" value="UniProtKB-KW"/>
</dbReference>
<accession>A0A543AQ99</accession>
<dbReference type="PANTHER" id="PTHR30478:SF0">
    <property type="entry name" value="BETA SLIDING CLAMP"/>
    <property type="match status" value="1"/>
</dbReference>
<dbReference type="EMBL" id="VFOW01000001">
    <property type="protein sequence ID" value="TQL74763.1"/>
    <property type="molecule type" value="Genomic_DNA"/>
</dbReference>
<evidence type="ECO:0000313" key="13">
    <source>
        <dbReference type="Proteomes" id="UP000317043"/>
    </source>
</evidence>
<dbReference type="RefSeq" id="WP_170183092.1">
    <property type="nucleotide sequence ID" value="NZ_JBHTGS010000002.1"/>
</dbReference>
<keyword evidence="8" id="KW-0238">DNA-binding</keyword>
<dbReference type="GO" id="GO:0005737">
    <property type="term" value="C:cytoplasm"/>
    <property type="evidence" value="ECO:0007669"/>
    <property type="project" value="UniProtKB-SubCell"/>
</dbReference>
<dbReference type="Pfam" id="PF02768">
    <property type="entry name" value="DNA_pol3_beta_3"/>
    <property type="match status" value="1"/>
</dbReference>
<comment type="caution">
    <text evidence="12">The sequence shown here is derived from an EMBL/GenBank/DDBJ whole genome shotgun (WGS) entry which is preliminary data.</text>
</comment>
<dbReference type="SUPFAM" id="SSF55979">
    <property type="entry name" value="DNA clamp"/>
    <property type="match status" value="3"/>
</dbReference>
<dbReference type="GO" id="GO:0009360">
    <property type="term" value="C:DNA polymerase III complex"/>
    <property type="evidence" value="ECO:0007669"/>
    <property type="project" value="InterPro"/>
</dbReference>
<dbReference type="NCBIfam" id="TIGR00663">
    <property type="entry name" value="dnan"/>
    <property type="match status" value="1"/>
</dbReference>
<dbReference type="InterPro" id="IPR046938">
    <property type="entry name" value="DNA_clamp_sf"/>
</dbReference>
<evidence type="ECO:0000256" key="2">
    <source>
        <dbReference type="ARBA" id="ARBA00010752"/>
    </source>
</evidence>
<dbReference type="Pfam" id="PF00712">
    <property type="entry name" value="DNA_pol3_beta"/>
    <property type="match status" value="1"/>
</dbReference>
<protein>
    <submittedName>
        <fullName evidence="12">DNA polymerase III beta subunit</fullName>
    </submittedName>
</protein>
<gene>
    <name evidence="12" type="ORF">FB566_0250</name>
</gene>
<evidence type="ECO:0000256" key="5">
    <source>
        <dbReference type="ARBA" id="ARBA00022695"/>
    </source>
</evidence>
<evidence type="ECO:0000256" key="1">
    <source>
        <dbReference type="ARBA" id="ARBA00004496"/>
    </source>
</evidence>
<dbReference type="GO" id="GO:0008408">
    <property type="term" value="F:3'-5' exonuclease activity"/>
    <property type="evidence" value="ECO:0007669"/>
    <property type="project" value="InterPro"/>
</dbReference>
<feature type="domain" description="DNA polymerase III beta sliding clamp N-terminal" evidence="9">
    <location>
        <begin position="1"/>
        <end position="117"/>
    </location>
</feature>
<dbReference type="SMART" id="SM00480">
    <property type="entry name" value="POL3Bc"/>
    <property type="match status" value="1"/>
</dbReference>
<reference evidence="12 13" key="1">
    <citation type="submission" date="2019-06" db="EMBL/GenBank/DDBJ databases">
        <title>Sequencing the genomes of 1000 actinobacteria strains.</title>
        <authorList>
            <person name="Klenk H.-P."/>
        </authorList>
    </citation>
    <scope>NUCLEOTIDE SEQUENCE [LARGE SCALE GENOMIC DNA]</scope>
    <source>
        <strain evidence="12 13">DSM 45928</strain>
    </source>
</reference>
<dbReference type="GO" id="GO:0006271">
    <property type="term" value="P:DNA strand elongation involved in DNA replication"/>
    <property type="evidence" value="ECO:0007669"/>
    <property type="project" value="TreeGrafter"/>
</dbReference>
<keyword evidence="4" id="KW-0808">Transferase</keyword>
<keyword evidence="7" id="KW-0239">DNA-directed DNA polymerase</keyword>
<evidence type="ECO:0000259" key="10">
    <source>
        <dbReference type="Pfam" id="PF02767"/>
    </source>
</evidence>
<evidence type="ECO:0000256" key="7">
    <source>
        <dbReference type="ARBA" id="ARBA00022932"/>
    </source>
</evidence>
<evidence type="ECO:0000313" key="12">
    <source>
        <dbReference type="EMBL" id="TQL74763.1"/>
    </source>
</evidence>
<organism evidence="12 13">
    <name type="scientific">Stackebrandtia endophytica</name>
    <dbReference type="NCBI Taxonomy" id="1496996"/>
    <lineage>
        <taxon>Bacteria</taxon>
        <taxon>Bacillati</taxon>
        <taxon>Actinomycetota</taxon>
        <taxon>Actinomycetes</taxon>
        <taxon>Glycomycetales</taxon>
        <taxon>Glycomycetaceae</taxon>
        <taxon>Stackebrandtia</taxon>
    </lineage>
</organism>
<dbReference type="InterPro" id="IPR022634">
    <property type="entry name" value="DNA_polIII_beta_N"/>
</dbReference>
<keyword evidence="6" id="KW-0235">DNA replication</keyword>
<dbReference type="InterPro" id="IPR001001">
    <property type="entry name" value="DNA_polIII_beta"/>
</dbReference>
<keyword evidence="5" id="KW-0548">Nucleotidyltransferase</keyword>
<dbReference type="Proteomes" id="UP000317043">
    <property type="component" value="Unassembled WGS sequence"/>
</dbReference>
<evidence type="ECO:0000259" key="11">
    <source>
        <dbReference type="Pfam" id="PF02768"/>
    </source>
</evidence>
<sequence length="365" mass="38588">MEFTIDQTRLVPSIGWAANGFATHPMIPILAGVRLGVSGGQLTITGYDHDTCGVATAEVTASHDGTAVVSGRLFHEIVKALPPKPVRFTVGPGRAEITCGGALFSLPTMLEEDYPPIPRMPAVAGTASATEFVPAVNTVAAAASRDETIPLLTGIQCDLSPDHLTLRATDRYRMAVRRLDWRGDTQPRTVSVPSRSLSTVGRAIAASGTEVGLGLSDTGGLVGLRVGRRHLTCRVLDGQLPDMTSILAGPFRRLAEVATADLNQALRRISLVAGRQTRIVIAFRDSGIEVSSGGGEAMGARETIPAQVSDTRRIEFNAGYLADGVAAVDSPVGFMDLDDRSGRIRLSGESGAETFSYLMQPLRPT</sequence>
<dbReference type="InterPro" id="IPR022637">
    <property type="entry name" value="DNA_polIII_beta_cen"/>
</dbReference>
<dbReference type="GO" id="GO:0003887">
    <property type="term" value="F:DNA-directed DNA polymerase activity"/>
    <property type="evidence" value="ECO:0007669"/>
    <property type="project" value="UniProtKB-KW"/>
</dbReference>
<dbReference type="InParanoid" id="A0A543AQ99"/>
<keyword evidence="13" id="KW-1185">Reference proteome</keyword>
<name>A0A543AQ99_9ACTN</name>
<evidence type="ECO:0000256" key="3">
    <source>
        <dbReference type="ARBA" id="ARBA00022490"/>
    </source>
</evidence>
<evidence type="ECO:0000256" key="8">
    <source>
        <dbReference type="ARBA" id="ARBA00023125"/>
    </source>
</evidence>